<comment type="caution">
    <text evidence="1">The sequence shown here is derived from an EMBL/GenBank/DDBJ whole genome shotgun (WGS) entry which is preliminary data.</text>
</comment>
<accession>A0A9P5X2M1</accession>
<evidence type="ECO:0000313" key="2">
    <source>
        <dbReference type="Proteomes" id="UP000807342"/>
    </source>
</evidence>
<proteinExistence type="predicted"/>
<name>A0A9P5X2M1_9AGAR</name>
<gene>
    <name evidence="1" type="ORF">P691DRAFT_788150</name>
</gene>
<organism evidence="1 2">
    <name type="scientific">Macrolepiota fuliginosa MF-IS2</name>
    <dbReference type="NCBI Taxonomy" id="1400762"/>
    <lineage>
        <taxon>Eukaryota</taxon>
        <taxon>Fungi</taxon>
        <taxon>Dikarya</taxon>
        <taxon>Basidiomycota</taxon>
        <taxon>Agaricomycotina</taxon>
        <taxon>Agaricomycetes</taxon>
        <taxon>Agaricomycetidae</taxon>
        <taxon>Agaricales</taxon>
        <taxon>Agaricineae</taxon>
        <taxon>Agaricaceae</taxon>
        <taxon>Macrolepiota</taxon>
    </lineage>
</organism>
<dbReference type="AlphaFoldDB" id="A0A9P5X2M1"/>
<evidence type="ECO:0000313" key="1">
    <source>
        <dbReference type="EMBL" id="KAF9443368.1"/>
    </source>
</evidence>
<dbReference type="Proteomes" id="UP000807342">
    <property type="component" value="Unassembled WGS sequence"/>
</dbReference>
<sequence length="205" mass="22543">MCPTPYRLFYALGLVNRPPIYTFPFEILGWGPAFNILHYRDFFLGRVIADDYSLAILVKLTTMRYTFPNSKIEHQFIVADVHPTSQRDELAQVALECTAPEALVEINPENLNGSRSGASVNPVLSAAATILGVPITVCQDVGSELTEECSGVLCGANSRAMVYQWQTPVPGPILRANLLKAALTLWSGYTQQQTCPSLLTPVDLR</sequence>
<reference evidence="1" key="1">
    <citation type="submission" date="2020-11" db="EMBL/GenBank/DDBJ databases">
        <authorList>
            <consortium name="DOE Joint Genome Institute"/>
            <person name="Ahrendt S."/>
            <person name="Riley R."/>
            <person name="Andreopoulos W."/>
            <person name="Labutti K."/>
            <person name="Pangilinan J."/>
            <person name="Ruiz-Duenas F.J."/>
            <person name="Barrasa J.M."/>
            <person name="Sanchez-Garcia M."/>
            <person name="Camarero S."/>
            <person name="Miyauchi S."/>
            <person name="Serrano A."/>
            <person name="Linde D."/>
            <person name="Babiker R."/>
            <person name="Drula E."/>
            <person name="Ayuso-Fernandez I."/>
            <person name="Pacheco R."/>
            <person name="Padilla G."/>
            <person name="Ferreira P."/>
            <person name="Barriuso J."/>
            <person name="Kellner H."/>
            <person name="Castanera R."/>
            <person name="Alfaro M."/>
            <person name="Ramirez L."/>
            <person name="Pisabarro A.G."/>
            <person name="Kuo A."/>
            <person name="Tritt A."/>
            <person name="Lipzen A."/>
            <person name="He G."/>
            <person name="Yan M."/>
            <person name="Ng V."/>
            <person name="Cullen D."/>
            <person name="Martin F."/>
            <person name="Rosso M.-N."/>
            <person name="Henrissat B."/>
            <person name="Hibbett D."/>
            <person name="Martinez A.T."/>
            <person name="Grigoriev I.V."/>
        </authorList>
    </citation>
    <scope>NUCLEOTIDE SEQUENCE</scope>
    <source>
        <strain evidence="1">MF-IS2</strain>
    </source>
</reference>
<dbReference type="EMBL" id="MU151484">
    <property type="protein sequence ID" value="KAF9443368.1"/>
    <property type="molecule type" value="Genomic_DNA"/>
</dbReference>
<protein>
    <submittedName>
        <fullName evidence="1">Uncharacterized protein</fullName>
    </submittedName>
</protein>
<keyword evidence="2" id="KW-1185">Reference proteome</keyword>